<feature type="compositionally biased region" description="Polar residues" evidence="1">
    <location>
        <begin position="152"/>
        <end position="161"/>
    </location>
</feature>
<dbReference type="VEuPathDB" id="FungiDB:EMCG_01751"/>
<dbReference type="AlphaFoldDB" id="A0A0G2I1D3"/>
<feature type="compositionally biased region" description="Polar residues" evidence="1">
    <location>
        <begin position="383"/>
        <end position="402"/>
    </location>
</feature>
<comment type="caution">
    <text evidence="3">The sequence shown here is derived from an EMBL/GenBank/DDBJ whole genome shotgun (WGS) entry which is preliminary data.</text>
</comment>
<evidence type="ECO:0000313" key="4">
    <source>
        <dbReference type="Proteomes" id="UP000034164"/>
    </source>
</evidence>
<dbReference type="Proteomes" id="UP000034164">
    <property type="component" value="Unassembled WGS sequence"/>
</dbReference>
<reference evidence="4" key="1">
    <citation type="journal article" date="2015" name="PLoS Genet.">
        <title>The dynamic genome and transcriptome of the human fungal pathogen Blastomyces and close relative Emmonsia.</title>
        <authorList>
            <person name="Munoz J.F."/>
            <person name="Gauthier G.M."/>
            <person name="Desjardins C.A."/>
            <person name="Gallo J.E."/>
            <person name="Holder J."/>
            <person name="Sullivan T.D."/>
            <person name="Marty A.J."/>
            <person name="Carmen J.C."/>
            <person name="Chen Z."/>
            <person name="Ding L."/>
            <person name="Gujja S."/>
            <person name="Magrini V."/>
            <person name="Misas E."/>
            <person name="Mitreva M."/>
            <person name="Priest M."/>
            <person name="Saif S."/>
            <person name="Whiston E.A."/>
            <person name="Young S."/>
            <person name="Zeng Q."/>
            <person name="Goldman W.E."/>
            <person name="Mardis E.R."/>
            <person name="Taylor J.W."/>
            <person name="McEwen J.G."/>
            <person name="Clay O.K."/>
            <person name="Klein B.S."/>
            <person name="Cuomo C.A."/>
        </authorList>
    </citation>
    <scope>NUCLEOTIDE SEQUENCE [LARGE SCALE GENOMIC DNA]</scope>
    <source>
        <strain evidence="4">UAMH 3008</strain>
    </source>
</reference>
<proteinExistence type="predicted"/>
<feature type="region of interest" description="Disordered" evidence="1">
    <location>
        <begin position="138"/>
        <end position="167"/>
    </location>
</feature>
<protein>
    <recommendedName>
        <fullName evidence="2">HNH nuclease domain-containing protein</fullName>
    </recommendedName>
</protein>
<dbReference type="InterPro" id="IPR003615">
    <property type="entry name" value="HNH_nuc"/>
</dbReference>
<evidence type="ECO:0000259" key="2">
    <source>
        <dbReference type="Pfam" id="PF13391"/>
    </source>
</evidence>
<dbReference type="EMBL" id="LCZI01000889">
    <property type="protein sequence ID" value="KKZ63940.1"/>
    <property type="molecule type" value="Genomic_DNA"/>
</dbReference>
<sequence length="417" mass="47449">MAQERKGKHASECDGPPALRTRRQTSMQVHETSAVVPSSTHSRSRSDSPTPPSEEPSLLSEEHLNIPTQERKELLAELADALETDKVGAAFWACLQVCDLDQLRELIHQAKAAPKFVSLLARECHALPRLWKQLVTRSNSSTATSPKEKSVNSRASGPTSQARERDNSRCVFTKSSIFEVAHIYPHCLIRPATPPNERTEAIQSFWKALEFFWKPEQIQQWRQEIFRSPNSPNDASDACFNLICMQPNIHMAWTKGLFALRPFDYNEDKSKLDVEWYWQPKQSHGPYDLVDLRKSPPSSRDLDEVDDYNIVLEPTPNNFARLKSGHRFTLETPDAQRLPLPSKALLELQWHLNRIVSMAAAGEGEDSDYDDYEDERHAYTEKWVNQLQQPVISSEPDSSASNTPPTYYSPLPSYLPV</sequence>
<organism evidence="3 4">
    <name type="scientific">[Emmonsia] crescens</name>
    <dbReference type="NCBI Taxonomy" id="73230"/>
    <lineage>
        <taxon>Eukaryota</taxon>
        <taxon>Fungi</taxon>
        <taxon>Dikarya</taxon>
        <taxon>Ascomycota</taxon>
        <taxon>Pezizomycotina</taxon>
        <taxon>Eurotiomycetes</taxon>
        <taxon>Eurotiomycetidae</taxon>
        <taxon>Onygenales</taxon>
        <taxon>Ajellomycetaceae</taxon>
        <taxon>Emergomyces</taxon>
    </lineage>
</organism>
<dbReference type="OrthoDB" id="5416097at2759"/>
<feature type="compositionally biased region" description="Low complexity" evidence="1">
    <location>
        <begin position="403"/>
        <end position="417"/>
    </location>
</feature>
<accession>A0A0G2I1D3</accession>
<feature type="domain" description="HNH nuclease" evidence="2">
    <location>
        <begin position="170"/>
        <end position="260"/>
    </location>
</feature>
<evidence type="ECO:0000313" key="3">
    <source>
        <dbReference type="EMBL" id="KKZ63940.1"/>
    </source>
</evidence>
<feature type="region of interest" description="Disordered" evidence="1">
    <location>
        <begin position="383"/>
        <end position="417"/>
    </location>
</feature>
<name>A0A0G2I1D3_9EURO</name>
<evidence type="ECO:0000256" key="1">
    <source>
        <dbReference type="SAM" id="MobiDB-lite"/>
    </source>
</evidence>
<gene>
    <name evidence="3" type="ORF">EMCG_01751</name>
</gene>
<feature type="region of interest" description="Disordered" evidence="1">
    <location>
        <begin position="1"/>
        <end position="61"/>
    </location>
</feature>
<dbReference type="Pfam" id="PF13391">
    <property type="entry name" value="HNH_2"/>
    <property type="match status" value="1"/>
</dbReference>